<accession>A0A4Y7ILQ5</accession>
<dbReference type="Proteomes" id="UP000316621">
    <property type="component" value="Chromosome 2"/>
</dbReference>
<gene>
    <name evidence="1" type="ORF">C5167_018059</name>
</gene>
<dbReference type="AlphaFoldDB" id="A0A4Y7ILQ5"/>
<protein>
    <recommendedName>
        <fullName evidence="3">Reverse transcriptase zinc-binding domain-containing protein</fullName>
    </recommendedName>
</protein>
<evidence type="ECO:0000313" key="2">
    <source>
        <dbReference type="Proteomes" id="UP000316621"/>
    </source>
</evidence>
<dbReference type="EMBL" id="CM010716">
    <property type="protein sequence ID" value="RZC49647.1"/>
    <property type="molecule type" value="Genomic_DNA"/>
</dbReference>
<keyword evidence="2" id="KW-1185">Reference proteome</keyword>
<proteinExistence type="predicted"/>
<dbReference type="Gramene" id="RZC49647">
    <property type="protein sequence ID" value="RZC49647"/>
    <property type="gene ID" value="C5167_018059"/>
</dbReference>
<sequence length="125" mass="14737">MESWESRVMCLWYLVVERIMGRESSFKSNILYKVNKSTTIRFWEDPWLFNVALRQKFAELFSKARSEGKMVSEVGFASGEHTNWLLEIPGRLSSIQRQQLGMIQEKLNGVIFNWNEEEMQRIASP</sequence>
<evidence type="ECO:0000313" key="1">
    <source>
        <dbReference type="EMBL" id="RZC49647.1"/>
    </source>
</evidence>
<organism evidence="1 2">
    <name type="scientific">Papaver somniferum</name>
    <name type="common">Opium poppy</name>
    <dbReference type="NCBI Taxonomy" id="3469"/>
    <lineage>
        <taxon>Eukaryota</taxon>
        <taxon>Viridiplantae</taxon>
        <taxon>Streptophyta</taxon>
        <taxon>Embryophyta</taxon>
        <taxon>Tracheophyta</taxon>
        <taxon>Spermatophyta</taxon>
        <taxon>Magnoliopsida</taxon>
        <taxon>Ranunculales</taxon>
        <taxon>Papaveraceae</taxon>
        <taxon>Papaveroideae</taxon>
        <taxon>Papaver</taxon>
    </lineage>
</organism>
<name>A0A4Y7ILQ5_PAPSO</name>
<reference evidence="1 2" key="1">
    <citation type="journal article" date="2018" name="Science">
        <title>The opium poppy genome and morphinan production.</title>
        <authorList>
            <person name="Guo L."/>
            <person name="Winzer T."/>
            <person name="Yang X."/>
            <person name="Li Y."/>
            <person name="Ning Z."/>
            <person name="He Z."/>
            <person name="Teodor R."/>
            <person name="Lu Y."/>
            <person name="Bowser T.A."/>
            <person name="Graham I.A."/>
            <person name="Ye K."/>
        </authorList>
    </citation>
    <scope>NUCLEOTIDE SEQUENCE [LARGE SCALE GENOMIC DNA]</scope>
    <source>
        <strain evidence="2">cv. HN1</strain>
        <tissue evidence="1">Leaves</tissue>
    </source>
</reference>
<evidence type="ECO:0008006" key="3">
    <source>
        <dbReference type="Google" id="ProtNLM"/>
    </source>
</evidence>